<proteinExistence type="predicted"/>
<evidence type="ECO:0000313" key="4">
    <source>
        <dbReference type="Proteomes" id="UP000255108"/>
    </source>
</evidence>
<sequence length="140" mass="15217">MAEAWIYKFCRVDNDTSAHLDRALNLEPQSKTSTQSTQRKPSNSSVPLWNSVLLVFSVVQDLAPLTLNRSIVITKKHFIAPSYLLHACERLPNSAEAIANNRHTKADVITIRVAIAAAAAVSPASSIFSTAREESTVSGV</sequence>
<keyword evidence="5" id="KW-1185">Reference proteome</keyword>
<protein>
    <submittedName>
        <fullName evidence="2">Uncharacterized protein</fullName>
    </submittedName>
</protein>
<dbReference type="Proteomes" id="UP000295794">
    <property type="component" value="Unassembled WGS sequence"/>
</dbReference>
<dbReference type="AlphaFoldDB" id="A0A377Q998"/>
<evidence type="ECO:0000313" key="5">
    <source>
        <dbReference type="Proteomes" id="UP000295794"/>
    </source>
</evidence>
<feature type="region of interest" description="Disordered" evidence="1">
    <location>
        <begin position="26"/>
        <end position="45"/>
    </location>
</feature>
<evidence type="ECO:0000313" key="3">
    <source>
        <dbReference type="EMBL" id="TCU81749.1"/>
    </source>
</evidence>
<evidence type="ECO:0000313" key="2">
    <source>
        <dbReference type="EMBL" id="STQ91856.1"/>
    </source>
</evidence>
<dbReference type="EMBL" id="UGHR01000001">
    <property type="protein sequence ID" value="STQ91856.1"/>
    <property type="molecule type" value="Genomic_DNA"/>
</dbReference>
<organism evidence="2 4">
    <name type="scientific">Iodobacter fluviatilis</name>
    <dbReference type="NCBI Taxonomy" id="537"/>
    <lineage>
        <taxon>Bacteria</taxon>
        <taxon>Pseudomonadati</taxon>
        <taxon>Pseudomonadota</taxon>
        <taxon>Betaproteobacteria</taxon>
        <taxon>Neisseriales</taxon>
        <taxon>Chitinibacteraceae</taxon>
        <taxon>Iodobacter</taxon>
    </lineage>
</organism>
<gene>
    <name evidence="3" type="ORF">EV682_1196</name>
    <name evidence="2" type="ORF">NCTC11159_02939</name>
</gene>
<name>A0A377Q998_9NEIS</name>
<feature type="compositionally biased region" description="Polar residues" evidence="1">
    <location>
        <begin position="27"/>
        <end position="45"/>
    </location>
</feature>
<accession>A0A377Q998</accession>
<dbReference type="Proteomes" id="UP000255108">
    <property type="component" value="Unassembled WGS sequence"/>
</dbReference>
<dbReference type="EMBL" id="SMBT01000019">
    <property type="protein sequence ID" value="TCU81749.1"/>
    <property type="molecule type" value="Genomic_DNA"/>
</dbReference>
<evidence type="ECO:0000256" key="1">
    <source>
        <dbReference type="SAM" id="MobiDB-lite"/>
    </source>
</evidence>
<reference evidence="3 5" key="2">
    <citation type="submission" date="2019-03" db="EMBL/GenBank/DDBJ databases">
        <title>Genomic Encyclopedia of Type Strains, Phase IV (KMG-IV): sequencing the most valuable type-strain genomes for metagenomic binning, comparative biology and taxonomic classification.</title>
        <authorList>
            <person name="Goeker M."/>
        </authorList>
    </citation>
    <scope>NUCLEOTIDE SEQUENCE [LARGE SCALE GENOMIC DNA]</scope>
    <source>
        <strain evidence="3 5">DSM 3764</strain>
    </source>
</reference>
<reference evidence="2 4" key="1">
    <citation type="submission" date="2018-06" db="EMBL/GenBank/DDBJ databases">
        <authorList>
            <consortium name="Pathogen Informatics"/>
            <person name="Doyle S."/>
        </authorList>
    </citation>
    <scope>NUCLEOTIDE SEQUENCE [LARGE SCALE GENOMIC DNA]</scope>
    <source>
        <strain evidence="2 4">NCTC11159</strain>
    </source>
</reference>